<comment type="caution">
    <text evidence="22">The sequence shown here is derived from an EMBL/GenBank/DDBJ whole genome shotgun (WGS) entry which is preliminary data.</text>
</comment>
<evidence type="ECO:0000256" key="19">
    <source>
        <dbReference type="ARBA" id="ARBA00082785"/>
    </source>
</evidence>
<keyword evidence="10" id="KW-0735">Signal-anchor</keyword>
<comment type="subcellular location">
    <subcellularLocation>
        <location evidence="1">Endoplasmic reticulum membrane</location>
        <topology evidence="1">Single-pass membrane protein</topology>
    </subcellularLocation>
</comment>
<keyword evidence="7" id="KW-0808">Transferase</keyword>
<organism evidence="22 23">
    <name type="scientific">Odynerus spinipes</name>
    <dbReference type="NCBI Taxonomy" id="1348599"/>
    <lineage>
        <taxon>Eukaryota</taxon>
        <taxon>Metazoa</taxon>
        <taxon>Ecdysozoa</taxon>
        <taxon>Arthropoda</taxon>
        <taxon>Hexapoda</taxon>
        <taxon>Insecta</taxon>
        <taxon>Pterygota</taxon>
        <taxon>Neoptera</taxon>
        <taxon>Endopterygota</taxon>
        <taxon>Hymenoptera</taxon>
        <taxon>Apocrita</taxon>
        <taxon>Aculeata</taxon>
        <taxon>Vespoidea</taxon>
        <taxon>Vespidae</taxon>
        <taxon>Eumeninae</taxon>
        <taxon>Odynerus</taxon>
    </lineage>
</organism>
<dbReference type="InterPro" id="IPR026051">
    <property type="entry name" value="ALG1-like"/>
</dbReference>
<evidence type="ECO:0000256" key="15">
    <source>
        <dbReference type="ARBA" id="ARBA00033088"/>
    </source>
</evidence>
<dbReference type="EMBL" id="JAIFRP010000096">
    <property type="protein sequence ID" value="KAK2579206.1"/>
    <property type="molecule type" value="Genomic_DNA"/>
</dbReference>
<dbReference type="Proteomes" id="UP001258017">
    <property type="component" value="Unassembled WGS sequence"/>
</dbReference>
<comment type="pathway">
    <text evidence="2">Protein modification; protein glycosylation.</text>
</comment>
<keyword evidence="11 20" id="KW-1133">Transmembrane helix</keyword>
<keyword evidence="9" id="KW-0256">Endoplasmic reticulum</keyword>
<protein>
    <recommendedName>
        <fullName evidence="4">Chitobiosyldiphosphodolichol beta-mannosyltransferase</fullName>
        <ecNumber evidence="3">2.4.1.142</ecNumber>
    </recommendedName>
    <alternativeName>
        <fullName evidence="19">Asparagine-linked glycosylation protein 1 homolog</fullName>
    </alternativeName>
    <alternativeName>
        <fullName evidence="14">Beta-1,4-mannosyltransferase</fullName>
    </alternativeName>
    <alternativeName>
        <fullName evidence="15">GDP-Man:GlcNAc2-PP-dolichol mannosyltransferase</fullName>
    </alternativeName>
    <alternativeName>
        <fullName evidence="13">GDP-mannose-dolichol diphosphochitobiose mannosyltransferase</fullName>
    </alternativeName>
</protein>
<dbReference type="FunFam" id="3.40.50.2000:FF:000096">
    <property type="entry name" value="ALG1, chitobiosyldiphosphodolichol beta-mannosyltransferase"/>
    <property type="match status" value="1"/>
</dbReference>
<feature type="domain" description="Glycosyl transferase family 1" evidence="21">
    <location>
        <begin position="260"/>
        <end position="415"/>
    </location>
</feature>
<evidence type="ECO:0000256" key="16">
    <source>
        <dbReference type="ARBA" id="ARBA00045071"/>
    </source>
</evidence>
<sequence>MLGILYLVFAISLILLIIRQLWIYNRKQIKNVCIVVLGDLGRSPRMQYHALSFAKEGFDVDFIGYPGSSPLQEIQDNPRVTIHYLRPPPPLENTLSTFLHYVIKVLWQSVTLLYCLFSKRISNYIFIQNPPAIPTIPICWFYGILSQAKFMIDWHNYAHSLMALSLTKEHTLVKVAKFIETFYGTKAQCNFCVTKAMKEDLRKEWHIEAQVVYDRPANNFKSISLKDKHEFLLELSKKYEVFRGSTENSTIFTESTKEGINLLPKRPGFIVSSTSWTEDEDFSILINALQEYENACNIENAALPDLLCVITGKGPLKEFYTSVIKLKRWNHVTIIMPWLENEEYPKLLASADLGICLHTSSSGLDLPMKVVDMFGCGLPVCAYSFACLSELVKHDENGYVFSNDKELAAHLQSWFFQFPDNESQEMIREKFQKELHKFQEIRWHTNWSLNVLPCFC</sequence>
<evidence type="ECO:0000256" key="5">
    <source>
        <dbReference type="ARBA" id="ARBA00022553"/>
    </source>
</evidence>
<evidence type="ECO:0000256" key="10">
    <source>
        <dbReference type="ARBA" id="ARBA00022968"/>
    </source>
</evidence>
<dbReference type="GO" id="GO:0005789">
    <property type="term" value="C:endoplasmic reticulum membrane"/>
    <property type="evidence" value="ECO:0007669"/>
    <property type="project" value="UniProtKB-SubCell"/>
</dbReference>
<dbReference type="GO" id="GO:0004578">
    <property type="term" value="F:chitobiosyldiphosphodolichol beta-mannosyltransferase activity"/>
    <property type="evidence" value="ECO:0007669"/>
    <property type="project" value="UniProtKB-EC"/>
</dbReference>
<dbReference type="FunFam" id="3.40.50.2000:FF:000109">
    <property type="entry name" value="Chitobiosyldiphosphodolichol beta-mannosyltransferase"/>
    <property type="match status" value="1"/>
</dbReference>
<dbReference type="Pfam" id="PF00534">
    <property type="entry name" value="Glycos_transf_1"/>
    <property type="match status" value="1"/>
</dbReference>
<evidence type="ECO:0000256" key="14">
    <source>
        <dbReference type="ARBA" id="ARBA00031566"/>
    </source>
</evidence>
<keyword evidence="8 20" id="KW-0812">Transmembrane</keyword>
<evidence type="ECO:0000256" key="13">
    <source>
        <dbReference type="ARBA" id="ARBA00031434"/>
    </source>
</evidence>
<evidence type="ECO:0000256" key="1">
    <source>
        <dbReference type="ARBA" id="ARBA00004389"/>
    </source>
</evidence>
<dbReference type="SUPFAM" id="SSF53756">
    <property type="entry name" value="UDP-Glycosyltransferase/glycogen phosphorylase"/>
    <property type="match status" value="1"/>
</dbReference>
<evidence type="ECO:0000313" key="23">
    <source>
        <dbReference type="Proteomes" id="UP001258017"/>
    </source>
</evidence>
<evidence type="ECO:0000256" key="17">
    <source>
        <dbReference type="ARBA" id="ARBA00056362"/>
    </source>
</evidence>
<evidence type="ECO:0000256" key="11">
    <source>
        <dbReference type="ARBA" id="ARBA00022989"/>
    </source>
</evidence>
<dbReference type="EC" id="2.4.1.142" evidence="3"/>
<keyword evidence="12 20" id="KW-0472">Membrane</keyword>
<evidence type="ECO:0000256" key="20">
    <source>
        <dbReference type="SAM" id="Phobius"/>
    </source>
</evidence>
<dbReference type="PANTHER" id="PTHR13036">
    <property type="entry name" value="BETA1,4 MANNOSYLTRANSFERASE"/>
    <property type="match status" value="1"/>
</dbReference>
<comment type="similarity">
    <text evidence="18">Belongs to the glycosyltransferase group 1 family. Glycosyltransferase 33 subfamily.</text>
</comment>
<keyword evidence="5" id="KW-0597">Phosphoprotein</keyword>
<evidence type="ECO:0000256" key="7">
    <source>
        <dbReference type="ARBA" id="ARBA00022679"/>
    </source>
</evidence>
<dbReference type="PANTHER" id="PTHR13036:SF0">
    <property type="entry name" value="CHITOBIOSYLDIPHOSPHODOLICHOL BETA-MANNOSYLTRANSFERASE"/>
    <property type="match status" value="1"/>
</dbReference>
<dbReference type="Gene3D" id="3.40.50.2000">
    <property type="entry name" value="Glycogen Phosphorylase B"/>
    <property type="match status" value="1"/>
</dbReference>
<dbReference type="InterPro" id="IPR001296">
    <property type="entry name" value="Glyco_trans_1"/>
</dbReference>
<keyword evidence="23" id="KW-1185">Reference proteome</keyword>
<evidence type="ECO:0000256" key="12">
    <source>
        <dbReference type="ARBA" id="ARBA00023136"/>
    </source>
</evidence>
<proteinExistence type="inferred from homology"/>
<name>A0AAD9RGC1_9HYME</name>
<evidence type="ECO:0000256" key="3">
    <source>
        <dbReference type="ARBA" id="ARBA00012611"/>
    </source>
</evidence>
<evidence type="ECO:0000256" key="6">
    <source>
        <dbReference type="ARBA" id="ARBA00022676"/>
    </source>
</evidence>
<dbReference type="AlphaFoldDB" id="A0AAD9RGC1"/>
<evidence type="ECO:0000256" key="9">
    <source>
        <dbReference type="ARBA" id="ARBA00022824"/>
    </source>
</evidence>
<evidence type="ECO:0000256" key="18">
    <source>
        <dbReference type="ARBA" id="ARBA00061237"/>
    </source>
</evidence>
<reference evidence="22" key="1">
    <citation type="submission" date="2021-08" db="EMBL/GenBank/DDBJ databases">
        <authorList>
            <person name="Misof B."/>
            <person name="Oliver O."/>
            <person name="Podsiadlowski L."/>
            <person name="Donath A."/>
            <person name="Peters R."/>
            <person name="Mayer C."/>
            <person name="Rust J."/>
            <person name="Gunkel S."/>
            <person name="Lesny P."/>
            <person name="Martin S."/>
            <person name="Oeyen J.P."/>
            <person name="Petersen M."/>
            <person name="Panagiotis P."/>
            <person name="Wilbrandt J."/>
            <person name="Tanja T."/>
        </authorList>
    </citation>
    <scope>NUCLEOTIDE SEQUENCE</scope>
    <source>
        <strain evidence="22">GBR_01_08_01A</strain>
        <tissue evidence="22">Thorax + abdomen</tissue>
    </source>
</reference>
<evidence type="ECO:0000313" key="22">
    <source>
        <dbReference type="EMBL" id="KAK2579206.1"/>
    </source>
</evidence>
<keyword evidence="6" id="KW-0328">Glycosyltransferase</keyword>
<evidence type="ECO:0000256" key="4">
    <source>
        <dbReference type="ARBA" id="ARBA00015841"/>
    </source>
</evidence>
<comment type="function">
    <text evidence="17">Mannosyltransferase that operates in the biosynthetic pathway of dolichol-linked oligosaccharides, the glycan precursors employed in protein asparagine (N)-glycosylation. The assembly of dolichol-linked oligosaccharides begins on the cytosolic side of the endoplasmic reticulum membrane and finishes in its lumen. The sequential addition of sugars to dolichol pyrophosphate produces dolichol-linked oligosaccharides containing fourteen sugars, including two GlcNAcs, nine mannoses and three glucoses. Once assembled, the oligosaccharide is transferred from the lipid to nascent proteins by oligosaccharyltransferases. Catalyzes, on the cytoplasmic face of the endoplasmic reticulum, the addition of the first mannose residues to the dolichol-linked oligosaccharide chain, to produce Man1GlcNAc(2)-PP-dolichol core oligosaccharide. Man1GlcNAc(2)-PP-dolichol is a substrate for ALG2, the following enzyme in the biosynthetic pathway.</text>
</comment>
<comment type="catalytic activity">
    <reaction evidence="16">
        <text>an N,N'-diacetylchitobiosyl-diphospho-di-trans,poly-cis-dolichol + GDP-alpha-D-mannose = a beta-D-Man-(1-&gt;4)-beta-D-GlcNAc-(1-&gt;4)-alpha-D-GlcNAc-diphospho-di-trans,poly-cis-dolichol + GDP + H(+)</text>
        <dbReference type="Rhea" id="RHEA:13865"/>
        <dbReference type="Rhea" id="RHEA-COMP:19510"/>
        <dbReference type="Rhea" id="RHEA-COMP:19511"/>
        <dbReference type="ChEBI" id="CHEBI:15378"/>
        <dbReference type="ChEBI" id="CHEBI:57269"/>
        <dbReference type="ChEBI" id="CHEBI:57527"/>
        <dbReference type="ChEBI" id="CHEBI:58189"/>
        <dbReference type="ChEBI" id="CHEBI:58472"/>
        <dbReference type="EC" id="2.4.1.142"/>
    </reaction>
    <physiologicalReaction direction="left-to-right" evidence="16">
        <dbReference type="Rhea" id="RHEA:13866"/>
    </physiologicalReaction>
</comment>
<evidence type="ECO:0000259" key="21">
    <source>
        <dbReference type="Pfam" id="PF00534"/>
    </source>
</evidence>
<reference evidence="22" key="2">
    <citation type="journal article" date="2023" name="Commun. Biol.">
        <title>Intrasexual cuticular hydrocarbon dimorphism in a wasp sheds light on hydrocarbon biosynthesis genes in Hymenoptera.</title>
        <authorList>
            <person name="Moris V.C."/>
            <person name="Podsiadlowski L."/>
            <person name="Martin S."/>
            <person name="Oeyen J.P."/>
            <person name="Donath A."/>
            <person name="Petersen M."/>
            <person name="Wilbrandt J."/>
            <person name="Misof B."/>
            <person name="Liedtke D."/>
            <person name="Thamm M."/>
            <person name="Scheiner R."/>
            <person name="Schmitt T."/>
            <person name="Niehuis O."/>
        </authorList>
    </citation>
    <scope>NUCLEOTIDE SEQUENCE</scope>
    <source>
        <strain evidence="22">GBR_01_08_01A</strain>
    </source>
</reference>
<accession>A0AAD9RGC1</accession>
<gene>
    <name evidence="22" type="ORF">KPH14_008178</name>
</gene>
<feature type="transmembrane region" description="Helical" evidence="20">
    <location>
        <begin position="6"/>
        <end position="24"/>
    </location>
</feature>
<evidence type="ECO:0000256" key="2">
    <source>
        <dbReference type="ARBA" id="ARBA00004922"/>
    </source>
</evidence>
<evidence type="ECO:0000256" key="8">
    <source>
        <dbReference type="ARBA" id="ARBA00022692"/>
    </source>
</evidence>